<evidence type="ECO:0000256" key="1">
    <source>
        <dbReference type="ARBA" id="ARBA00007465"/>
    </source>
</evidence>
<comment type="similarity">
    <text evidence="1 7">Belongs to the universal ribosomal protein uS4 family.</text>
</comment>
<keyword evidence="5 7" id="KW-0687">Ribonucleoprotein</keyword>
<dbReference type="PANTHER" id="PTHR11831:SF4">
    <property type="entry name" value="SMALL RIBOSOMAL SUBUNIT PROTEIN US4M"/>
    <property type="match status" value="1"/>
</dbReference>
<keyword evidence="2 6" id="KW-0699">rRNA-binding</keyword>
<dbReference type="CDD" id="cd00165">
    <property type="entry name" value="S4"/>
    <property type="match status" value="1"/>
</dbReference>
<sequence length="228" mass="26540">MARYTGPRIRIIRRLGLLPGLTRKIIQNRTTTPGQHGKPLFTKSKRSSLSDDYRERLLEKQKLRFNYGLTEKQLVSYYKEAKRETGSTGNILLQLIESRLDCVIYRLGFAPTIPSARQIVNHRHILVNGKEINIPSFLCQEGDIITVKDKKESKTLVGGNFEIQQQKRKLIQRRMKRVNLTKSRFHSLLPTHLQVESETLIGKFLSPVKRKDILVRINELKVVEYYSR</sequence>
<dbReference type="Pfam" id="PF01479">
    <property type="entry name" value="S4"/>
    <property type="match status" value="1"/>
</dbReference>
<dbReference type="NCBIfam" id="NF003717">
    <property type="entry name" value="PRK05327.1"/>
    <property type="match status" value="1"/>
</dbReference>
<dbReference type="AlphaFoldDB" id="A0A3G2QYG8"/>
<evidence type="ECO:0000256" key="2">
    <source>
        <dbReference type="ARBA" id="ARBA00022730"/>
    </source>
</evidence>
<feature type="region of interest" description="Disordered" evidence="8">
    <location>
        <begin position="28"/>
        <end position="47"/>
    </location>
</feature>
<accession>A0A3G2QYG8</accession>
<reference evidence="11" key="1">
    <citation type="submission" date="2018-08" db="EMBL/GenBank/DDBJ databases">
        <title>Comparative Plastid Genomics of Synurophyceae: Evolutionary Evidence of Lateral Gene Transfer and Inverted Repeat Dynamics.</title>
        <authorList>
            <person name="Kim J.I."/>
            <person name="Shin H."/>
            <person name="Skaloud P."/>
            <person name="Jung J."/>
            <person name="Yoon H.S."/>
            <person name="Archibald J.M."/>
            <person name="Shin W."/>
        </authorList>
    </citation>
    <scope>NUCLEOTIDE SEQUENCE</scope>
    <source>
        <strain evidence="11">S114.C7</strain>
    </source>
</reference>
<feature type="domain" description="Small ribosomal subunit protein uS4 N-terminal" evidence="10">
    <location>
        <begin position="3"/>
        <end position="97"/>
    </location>
</feature>
<dbReference type="GO" id="GO:0042274">
    <property type="term" value="P:ribosomal small subunit biogenesis"/>
    <property type="evidence" value="ECO:0007669"/>
    <property type="project" value="TreeGrafter"/>
</dbReference>
<gene>
    <name evidence="11" type="primary">rps4</name>
</gene>
<dbReference type="SMART" id="SM01390">
    <property type="entry name" value="Ribosomal_S4"/>
    <property type="match status" value="1"/>
</dbReference>
<dbReference type="PROSITE" id="PS50889">
    <property type="entry name" value="S4"/>
    <property type="match status" value="1"/>
</dbReference>
<keyword evidence="11" id="KW-0934">Plastid</keyword>
<dbReference type="InterPro" id="IPR022801">
    <property type="entry name" value="Ribosomal_uS4"/>
</dbReference>
<dbReference type="GO" id="GO:0019843">
    <property type="term" value="F:rRNA binding"/>
    <property type="evidence" value="ECO:0007669"/>
    <property type="project" value="UniProtKB-KW"/>
</dbReference>
<keyword evidence="3 6" id="KW-0694">RNA-binding</keyword>
<dbReference type="NCBIfam" id="TIGR01017">
    <property type="entry name" value="rpsD_bact"/>
    <property type="match status" value="1"/>
</dbReference>
<evidence type="ECO:0000256" key="4">
    <source>
        <dbReference type="ARBA" id="ARBA00022980"/>
    </source>
</evidence>
<dbReference type="PANTHER" id="PTHR11831">
    <property type="entry name" value="30S 40S RIBOSOMAL PROTEIN"/>
    <property type="match status" value="1"/>
</dbReference>
<proteinExistence type="inferred from homology"/>
<evidence type="ECO:0000259" key="10">
    <source>
        <dbReference type="SMART" id="SM01390"/>
    </source>
</evidence>
<dbReference type="SMART" id="SM00363">
    <property type="entry name" value="S4"/>
    <property type="match status" value="1"/>
</dbReference>
<evidence type="ECO:0000256" key="5">
    <source>
        <dbReference type="ARBA" id="ARBA00023274"/>
    </source>
</evidence>
<dbReference type="InterPro" id="IPR002942">
    <property type="entry name" value="S4_RNA-bd"/>
</dbReference>
<dbReference type="InterPro" id="IPR036986">
    <property type="entry name" value="S4_RNA-bd_sf"/>
</dbReference>
<dbReference type="FunFam" id="1.10.1050.10:FF:000002">
    <property type="entry name" value="30S ribosomal protein S4, chloroplastic"/>
    <property type="match status" value="1"/>
</dbReference>
<dbReference type="PROSITE" id="PS00632">
    <property type="entry name" value="RIBOSOMAL_S4"/>
    <property type="match status" value="1"/>
</dbReference>
<protein>
    <submittedName>
        <fullName evidence="11">Ribosomal protein S4</fullName>
    </submittedName>
</protein>
<dbReference type="HAMAP" id="MF_01306_B">
    <property type="entry name" value="Ribosomal_uS4_B"/>
    <property type="match status" value="1"/>
</dbReference>
<feature type="domain" description="RNA-binding S4" evidence="9">
    <location>
        <begin position="98"/>
        <end position="161"/>
    </location>
</feature>
<dbReference type="Gene3D" id="1.10.1050.10">
    <property type="entry name" value="Ribosomal Protein S4 Delta 41, Chain A, domain 1"/>
    <property type="match status" value="1"/>
</dbReference>
<dbReference type="FunFam" id="3.10.290.10:FF:000001">
    <property type="entry name" value="30S ribosomal protein S4"/>
    <property type="match status" value="1"/>
</dbReference>
<dbReference type="Gene3D" id="3.10.290.10">
    <property type="entry name" value="RNA-binding S4 domain"/>
    <property type="match status" value="1"/>
</dbReference>
<dbReference type="SUPFAM" id="SSF55174">
    <property type="entry name" value="Alpha-L RNA-binding motif"/>
    <property type="match status" value="1"/>
</dbReference>
<evidence type="ECO:0000256" key="3">
    <source>
        <dbReference type="ARBA" id="ARBA00022884"/>
    </source>
</evidence>
<dbReference type="EMBL" id="MH795128">
    <property type="protein sequence ID" value="AYO28065.1"/>
    <property type="molecule type" value="Genomic_DNA"/>
</dbReference>
<dbReference type="Pfam" id="PF00163">
    <property type="entry name" value="Ribosomal_S4"/>
    <property type="match status" value="1"/>
</dbReference>
<evidence type="ECO:0000256" key="7">
    <source>
        <dbReference type="RuleBase" id="RU003699"/>
    </source>
</evidence>
<name>A0A3G2QYG8_9STRA</name>
<dbReference type="InterPro" id="IPR001912">
    <property type="entry name" value="Ribosomal_uS4_N"/>
</dbReference>
<dbReference type="GO" id="GO:0003735">
    <property type="term" value="F:structural constituent of ribosome"/>
    <property type="evidence" value="ECO:0007669"/>
    <property type="project" value="InterPro"/>
</dbReference>
<keyword evidence="4 7" id="KW-0689">Ribosomal protein</keyword>
<evidence type="ECO:0000313" key="11">
    <source>
        <dbReference type="EMBL" id="AYO28065.1"/>
    </source>
</evidence>
<geneLocation type="plastid" evidence="11"/>
<evidence type="ECO:0000256" key="8">
    <source>
        <dbReference type="SAM" id="MobiDB-lite"/>
    </source>
</evidence>
<dbReference type="InterPro" id="IPR005709">
    <property type="entry name" value="Ribosomal_uS4_bac-type"/>
</dbReference>
<dbReference type="InterPro" id="IPR018079">
    <property type="entry name" value="Ribosomal_uS4_CS"/>
</dbReference>
<organism evidence="11">
    <name type="scientific">Synura petersenii</name>
    <dbReference type="NCBI Taxonomy" id="52555"/>
    <lineage>
        <taxon>Eukaryota</taxon>
        <taxon>Sar</taxon>
        <taxon>Stramenopiles</taxon>
        <taxon>Ochrophyta</taxon>
        <taxon>Synurophyceae</taxon>
        <taxon>Synurales</taxon>
        <taxon>Mallomonadaceae</taxon>
        <taxon>Synura</taxon>
    </lineage>
</organism>
<dbReference type="GO" id="GO:0015935">
    <property type="term" value="C:small ribosomal subunit"/>
    <property type="evidence" value="ECO:0007669"/>
    <property type="project" value="InterPro"/>
</dbReference>
<dbReference type="GO" id="GO:0006412">
    <property type="term" value="P:translation"/>
    <property type="evidence" value="ECO:0007669"/>
    <property type="project" value="InterPro"/>
</dbReference>
<evidence type="ECO:0000259" key="9">
    <source>
        <dbReference type="SMART" id="SM00363"/>
    </source>
</evidence>
<evidence type="ECO:0000256" key="6">
    <source>
        <dbReference type="PROSITE-ProRule" id="PRU00182"/>
    </source>
</evidence>